<dbReference type="Proteomes" id="UP000323824">
    <property type="component" value="Chromosome"/>
</dbReference>
<reference evidence="1 2" key="1">
    <citation type="submission" date="2019-02" db="EMBL/GenBank/DDBJ databases">
        <authorList>
            <person name="Fomenkov A."/>
            <person name="Dubinina G."/>
            <person name="Grabovich M."/>
            <person name="Vincze T."/>
            <person name="Roberts R.J."/>
        </authorList>
    </citation>
    <scope>NUCLEOTIDE SEQUENCE [LARGE SCALE GENOMIC DNA]</scope>
    <source>
        <strain evidence="1 2">P</strain>
    </source>
</reference>
<gene>
    <name evidence="1" type="ORF">EW093_14930</name>
</gene>
<dbReference type="KEGG" id="sper:EW093_14930"/>
<dbReference type="RefSeq" id="WP_149569167.1">
    <property type="nucleotide sequence ID" value="NZ_CP035807.1"/>
</dbReference>
<accession>A0A5C1QCU0</accession>
<protein>
    <submittedName>
        <fullName evidence="1">Uncharacterized protein</fullName>
    </submittedName>
</protein>
<dbReference type="InterPro" id="IPR009045">
    <property type="entry name" value="Zn_M74/Hedgehog-like"/>
</dbReference>
<name>A0A5C1QCU0_9SPIO</name>
<dbReference type="InterPro" id="IPR043769">
    <property type="entry name" value="DUF5715"/>
</dbReference>
<evidence type="ECO:0000313" key="1">
    <source>
        <dbReference type="EMBL" id="QEN05933.1"/>
    </source>
</evidence>
<dbReference type="AlphaFoldDB" id="A0A5C1QCU0"/>
<evidence type="ECO:0000313" key="2">
    <source>
        <dbReference type="Proteomes" id="UP000323824"/>
    </source>
</evidence>
<dbReference type="SUPFAM" id="SSF55166">
    <property type="entry name" value="Hedgehog/DD-peptidase"/>
    <property type="match status" value="1"/>
</dbReference>
<sequence>MTRREYKPKEYKALVAKLLSENHEICRIKGLPNTFYRSAQGVEVLSNFDYVFNSFVNEFPLSHLMSHEQVEFTFKVLLQQQLDSYWYSGFKTYSTNLEIYNDDDLVCFKDVDTKFQYLPLEDGKYKTSLLKRLMLKITNSPLKYSTGVFLPYAPYPMFNFLNKICQDLDTSLVVTNVIRSIEYQERLLKQGHITPYESSHLYGYSVDIDQKWYKKNDPQKHRQIVNYLTKLEDDGQVNFVDYGHIWHICLSPCFLSLYFN</sequence>
<reference evidence="1 2" key="2">
    <citation type="submission" date="2019-09" db="EMBL/GenBank/DDBJ databases">
        <title>Complete Genome Sequence and Methylome Analysis of free living Spirochaetas.</title>
        <authorList>
            <person name="Leshcheva N."/>
            <person name="Mikheeva N."/>
        </authorList>
    </citation>
    <scope>NUCLEOTIDE SEQUENCE [LARGE SCALE GENOMIC DNA]</scope>
    <source>
        <strain evidence="1 2">P</strain>
    </source>
</reference>
<organism evidence="1 2">
    <name type="scientific">Thiospirochaeta perfilievii</name>
    <dbReference type="NCBI Taxonomy" id="252967"/>
    <lineage>
        <taxon>Bacteria</taxon>
        <taxon>Pseudomonadati</taxon>
        <taxon>Spirochaetota</taxon>
        <taxon>Spirochaetia</taxon>
        <taxon>Spirochaetales</taxon>
        <taxon>Spirochaetaceae</taxon>
        <taxon>Thiospirochaeta</taxon>
    </lineage>
</organism>
<dbReference type="OrthoDB" id="9805134at2"/>
<dbReference type="EMBL" id="CP035807">
    <property type="protein sequence ID" value="QEN05933.1"/>
    <property type="molecule type" value="Genomic_DNA"/>
</dbReference>
<keyword evidence="2" id="KW-1185">Reference proteome</keyword>
<dbReference type="Gene3D" id="3.30.1380.10">
    <property type="match status" value="1"/>
</dbReference>
<proteinExistence type="predicted"/>
<dbReference type="Pfam" id="PF18979">
    <property type="entry name" value="DUF5715"/>
    <property type="match status" value="1"/>
</dbReference>